<protein>
    <submittedName>
        <fullName evidence="1">Uncharacterized protein</fullName>
    </submittedName>
</protein>
<dbReference type="Proteomes" id="UP000218811">
    <property type="component" value="Unassembled WGS sequence"/>
</dbReference>
<sequence>MAKAVVPPMRVLGGVPVYSSIDLFITKTHQHSTAHGLNPSVHIFFFGVHLDQPPLEVWETRGASHFILVPQDRYRPPSNPYPAVYFLPFSINGVVGVDAQAAYEGYTRNLDYAGFPVLAEMSGKRPSCRLQPTGLPPWSHQFYVKKNNGPISLAELAT</sequence>
<accession>A0A2H3JEM6</accession>
<name>A0A2H3JEM6_WOLCO</name>
<reference evidence="1 2" key="1">
    <citation type="journal article" date="2012" name="Science">
        <title>The Paleozoic origin of enzymatic lignin decomposition reconstructed from 31 fungal genomes.</title>
        <authorList>
            <person name="Floudas D."/>
            <person name="Binder M."/>
            <person name="Riley R."/>
            <person name="Barry K."/>
            <person name="Blanchette R.A."/>
            <person name="Henrissat B."/>
            <person name="Martinez A.T."/>
            <person name="Otillar R."/>
            <person name="Spatafora J.W."/>
            <person name="Yadav J.S."/>
            <person name="Aerts A."/>
            <person name="Benoit I."/>
            <person name="Boyd A."/>
            <person name="Carlson A."/>
            <person name="Copeland A."/>
            <person name="Coutinho P.M."/>
            <person name="de Vries R.P."/>
            <person name="Ferreira P."/>
            <person name="Findley K."/>
            <person name="Foster B."/>
            <person name="Gaskell J."/>
            <person name="Glotzer D."/>
            <person name="Gorecki P."/>
            <person name="Heitman J."/>
            <person name="Hesse C."/>
            <person name="Hori C."/>
            <person name="Igarashi K."/>
            <person name="Jurgens J.A."/>
            <person name="Kallen N."/>
            <person name="Kersten P."/>
            <person name="Kohler A."/>
            <person name="Kuees U."/>
            <person name="Kumar T.K.A."/>
            <person name="Kuo A."/>
            <person name="LaButti K."/>
            <person name="Larrondo L.F."/>
            <person name="Lindquist E."/>
            <person name="Ling A."/>
            <person name="Lombard V."/>
            <person name="Lucas S."/>
            <person name="Lundell T."/>
            <person name="Martin R."/>
            <person name="McLaughlin D.J."/>
            <person name="Morgenstern I."/>
            <person name="Morin E."/>
            <person name="Murat C."/>
            <person name="Nagy L.G."/>
            <person name="Nolan M."/>
            <person name="Ohm R.A."/>
            <person name="Patyshakuliyeva A."/>
            <person name="Rokas A."/>
            <person name="Ruiz-Duenas F.J."/>
            <person name="Sabat G."/>
            <person name="Salamov A."/>
            <person name="Samejima M."/>
            <person name="Schmutz J."/>
            <person name="Slot J.C."/>
            <person name="St John F."/>
            <person name="Stenlid J."/>
            <person name="Sun H."/>
            <person name="Sun S."/>
            <person name="Syed K."/>
            <person name="Tsang A."/>
            <person name="Wiebenga A."/>
            <person name="Young D."/>
            <person name="Pisabarro A."/>
            <person name="Eastwood D.C."/>
            <person name="Martin F."/>
            <person name="Cullen D."/>
            <person name="Grigoriev I.V."/>
            <person name="Hibbett D.S."/>
        </authorList>
    </citation>
    <scope>NUCLEOTIDE SEQUENCE [LARGE SCALE GENOMIC DNA]</scope>
    <source>
        <strain evidence="1 2">MD-104</strain>
    </source>
</reference>
<evidence type="ECO:0000313" key="2">
    <source>
        <dbReference type="Proteomes" id="UP000218811"/>
    </source>
</evidence>
<dbReference type="EMBL" id="KB467865">
    <property type="protein sequence ID" value="PCH36138.1"/>
    <property type="molecule type" value="Genomic_DNA"/>
</dbReference>
<dbReference type="AlphaFoldDB" id="A0A2H3JEM6"/>
<evidence type="ECO:0000313" key="1">
    <source>
        <dbReference type="EMBL" id="PCH36138.1"/>
    </source>
</evidence>
<organism evidence="1 2">
    <name type="scientific">Wolfiporia cocos (strain MD-104)</name>
    <name type="common">Brown rot fungus</name>
    <dbReference type="NCBI Taxonomy" id="742152"/>
    <lineage>
        <taxon>Eukaryota</taxon>
        <taxon>Fungi</taxon>
        <taxon>Dikarya</taxon>
        <taxon>Basidiomycota</taxon>
        <taxon>Agaricomycotina</taxon>
        <taxon>Agaricomycetes</taxon>
        <taxon>Polyporales</taxon>
        <taxon>Phaeolaceae</taxon>
        <taxon>Wolfiporia</taxon>
    </lineage>
</organism>
<proteinExistence type="predicted"/>
<keyword evidence="2" id="KW-1185">Reference proteome</keyword>
<gene>
    <name evidence="1" type="ORF">WOLCODRAFT_20370</name>
</gene>